<organism evidence="1 2">
    <name type="scientific">Methanobacterium alkalithermotolerans</name>
    <dbReference type="NCBI Taxonomy" id="2731220"/>
    <lineage>
        <taxon>Archaea</taxon>
        <taxon>Methanobacteriati</taxon>
        <taxon>Methanobacteriota</taxon>
        <taxon>Methanomada group</taxon>
        <taxon>Methanobacteria</taxon>
        <taxon>Methanobacteriales</taxon>
        <taxon>Methanobacteriaceae</taxon>
        <taxon>Methanobacterium</taxon>
    </lineage>
</organism>
<dbReference type="EMBL" id="CP058560">
    <property type="protein sequence ID" value="QUH24154.1"/>
    <property type="molecule type" value="Genomic_DNA"/>
</dbReference>
<proteinExistence type="predicted"/>
<sequence>MHKNNESVEKLLNQAYNCKSSDLKSLLFKIESELEKDQKNQTILRAKTVITSRIALNSK</sequence>
<dbReference type="RefSeq" id="WP_211533111.1">
    <property type="nucleotide sequence ID" value="NZ_CP058560.1"/>
</dbReference>
<dbReference type="Proteomes" id="UP000681041">
    <property type="component" value="Chromosome"/>
</dbReference>
<evidence type="ECO:0000313" key="1">
    <source>
        <dbReference type="EMBL" id="QUH24154.1"/>
    </source>
</evidence>
<dbReference type="KEGG" id="meme:HYG87_10495"/>
<gene>
    <name evidence="1" type="ORF">HYG87_10495</name>
</gene>
<reference evidence="1" key="1">
    <citation type="submission" date="2020-07" db="EMBL/GenBank/DDBJ databases">
        <title>Methanobacterium. sp. MethCan genome.</title>
        <authorList>
            <person name="Postec A."/>
            <person name="Quemeneur M."/>
        </authorList>
    </citation>
    <scope>NUCLEOTIDE SEQUENCE</scope>
    <source>
        <strain evidence="1">MethCAN</strain>
    </source>
</reference>
<keyword evidence="2" id="KW-1185">Reference proteome</keyword>
<dbReference type="GeneID" id="64821198"/>
<protein>
    <submittedName>
        <fullName evidence="1">Uncharacterized protein</fullName>
    </submittedName>
</protein>
<name>A0A8T8K6F0_9EURY</name>
<dbReference type="AlphaFoldDB" id="A0A8T8K6F0"/>
<evidence type="ECO:0000313" key="2">
    <source>
        <dbReference type="Proteomes" id="UP000681041"/>
    </source>
</evidence>
<accession>A0A8T8K6F0</accession>